<keyword evidence="3" id="KW-1185">Reference proteome</keyword>
<evidence type="ECO:0000256" key="1">
    <source>
        <dbReference type="SAM" id="Phobius"/>
    </source>
</evidence>
<feature type="transmembrane region" description="Helical" evidence="1">
    <location>
        <begin position="124"/>
        <end position="148"/>
    </location>
</feature>
<reference evidence="3" key="1">
    <citation type="submission" date="2014-12" db="EMBL/GenBank/DDBJ databases">
        <title>Genome Sequence of Valsa Canker Pathogens Uncovers a Specific Adaption of Colonization on Woody Bark.</title>
        <authorList>
            <person name="Yin Z."/>
            <person name="Liu H."/>
            <person name="Gao X."/>
            <person name="Li Z."/>
            <person name="Song N."/>
            <person name="Ke X."/>
            <person name="Dai Q."/>
            <person name="Wu Y."/>
            <person name="Sun Y."/>
            <person name="Xu J.-R."/>
            <person name="Kang Z.K."/>
            <person name="Wang L."/>
            <person name="Huang L."/>
        </authorList>
    </citation>
    <scope>NUCLEOTIDE SEQUENCE [LARGE SCALE GENOMIC DNA]</scope>
    <source>
        <strain evidence="3">SXYL134</strain>
    </source>
</reference>
<keyword evidence="1" id="KW-0472">Membrane</keyword>
<dbReference type="STRING" id="694573.A0A194UR77"/>
<dbReference type="OrthoDB" id="72269at2759"/>
<keyword evidence="1" id="KW-1133">Transmembrane helix</keyword>
<dbReference type="AlphaFoldDB" id="A0A194UR77"/>
<name>A0A194UR77_CYTMA</name>
<feature type="transmembrane region" description="Helical" evidence="1">
    <location>
        <begin position="169"/>
        <end position="188"/>
    </location>
</feature>
<feature type="transmembrane region" description="Helical" evidence="1">
    <location>
        <begin position="237"/>
        <end position="259"/>
    </location>
</feature>
<evidence type="ECO:0000313" key="2">
    <source>
        <dbReference type="EMBL" id="KUI54153.1"/>
    </source>
</evidence>
<sequence length="352" mass="39607">MARSKSRALRAALATPFIGLAILCLAAMDTNKLIAHQKPFLEAGRIAWDDGSMPIFDRFYRISFIDDIWRGTTTTFSASYIPLDAIGWWQFFSFLNDLGPMYSVWFLESCRAGNSWTPVYTVTVFTFVAQLLGVGNVAPLYYFLHVTFAPPATALKRSAKDRRLRSEQILYLVPLFLTLHTFEVVRGFTAPEPETRQYWMWAWQMSPIWIGIANSLLCSLTAPVTTLKSSVLASPRLLLVVMCAISSSSWIYTLCFSPYPLSDVFIPDSAVYSDFIRHTRKAIQCDEVYSFGSSFLWLVYMFFDLHTAGLVGTGSLFVSAFLPLLAAVTGPGTAFVIGWYWREQVLSSHKSA</sequence>
<feature type="transmembrane region" description="Helical" evidence="1">
    <location>
        <begin position="317"/>
        <end position="341"/>
    </location>
</feature>
<evidence type="ECO:0000313" key="3">
    <source>
        <dbReference type="Proteomes" id="UP000078576"/>
    </source>
</evidence>
<feature type="transmembrane region" description="Helical" evidence="1">
    <location>
        <begin position="208"/>
        <end position="225"/>
    </location>
</feature>
<organism evidence="2 3">
    <name type="scientific">Cytospora mali</name>
    <name type="common">Apple Valsa canker fungus</name>
    <name type="synonym">Valsa mali</name>
    <dbReference type="NCBI Taxonomy" id="578113"/>
    <lineage>
        <taxon>Eukaryota</taxon>
        <taxon>Fungi</taxon>
        <taxon>Dikarya</taxon>
        <taxon>Ascomycota</taxon>
        <taxon>Pezizomycotina</taxon>
        <taxon>Sordariomycetes</taxon>
        <taxon>Sordariomycetidae</taxon>
        <taxon>Diaporthales</taxon>
        <taxon>Cytosporaceae</taxon>
        <taxon>Cytospora</taxon>
    </lineage>
</organism>
<gene>
    <name evidence="2" type="ORF">VP1G_01615</name>
</gene>
<protein>
    <submittedName>
        <fullName evidence="2">Uncharacterized protein</fullName>
    </submittedName>
</protein>
<dbReference type="EMBL" id="KN714672">
    <property type="protein sequence ID" value="KUI54153.1"/>
    <property type="molecule type" value="Genomic_DNA"/>
</dbReference>
<proteinExistence type="predicted"/>
<accession>A0A194UR77</accession>
<keyword evidence="1" id="KW-0812">Transmembrane</keyword>
<dbReference type="Proteomes" id="UP000078576">
    <property type="component" value="Unassembled WGS sequence"/>
</dbReference>